<evidence type="ECO:0000313" key="5">
    <source>
        <dbReference type="Proteomes" id="UP000315471"/>
    </source>
</evidence>
<dbReference type="Gene3D" id="3.90.550.10">
    <property type="entry name" value="Spore Coat Polysaccharide Biosynthesis Protein SpsA, Chain A"/>
    <property type="match status" value="1"/>
</dbReference>
<evidence type="ECO:0000256" key="3">
    <source>
        <dbReference type="ARBA" id="ARBA00022985"/>
    </source>
</evidence>
<evidence type="ECO:0000313" key="4">
    <source>
        <dbReference type="EMBL" id="TWU43871.1"/>
    </source>
</evidence>
<proteinExistence type="predicted"/>
<dbReference type="OrthoDB" id="9815559at2"/>
<dbReference type="PANTHER" id="PTHR42866">
    <property type="entry name" value="3-DEOXY-MANNO-OCTULOSONATE CYTIDYLYLTRANSFERASE"/>
    <property type="match status" value="1"/>
</dbReference>
<keyword evidence="3" id="KW-0448">Lipopolysaccharide biosynthesis</keyword>
<keyword evidence="5" id="KW-1185">Reference proteome</keyword>
<protein>
    <submittedName>
        <fullName evidence="4">3-deoxy-manno-octulosonate cytidylyltransferase</fullName>
        <ecNumber evidence="4">2.7.7.38</ecNumber>
    </submittedName>
</protein>
<dbReference type="Proteomes" id="UP000315471">
    <property type="component" value="Unassembled WGS sequence"/>
</dbReference>
<keyword evidence="1 4" id="KW-0808">Transferase</keyword>
<sequence>MIVIPARLGSTRFSEKLLRRAGNKSVLQYTFEAAKLAKAAEQVVIAVDDAKLFEEASRFGGHAVMTSVDCPSGTDRIAEVANTFPDIGIFVNVQGDEPEIDPATIDLVTRTLIHNPWADIATVAAPIREADRLDDPNCVKVVVAGVPKSADQADELRPADAIANGTGQGRAVYFSRSSVPHLRGGVTEQALTSEPPLFWHHLGLYAYRREFLQWFSNQPPSVLEQTERLEQLRAIEAGKQIVIARVESAVAGIDTQEDFEAFKKRVRA</sequence>
<dbReference type="InterPro" id="IPR003329">
    <property type="entry name" value="Cytidylyl_trans"/>
</dbReference>
<dbReference type="PANTHER" id="PTHR42866:SF2">
    <property type="entry name" value="3-DEOXY-MANNO-OCTULOSONATE CYTIDYLYLTRANSFERASE, MITOCHONDRIAL"/>
    <property type="match status" value="1"/>
</dbReference>
<dbReference type="InterPro" id="IPR029044">
    <property type="entry name" value="Nucleotide-diphossugar_trans"/>
</dbReference>
<organism evidence="4 5">
    <name type="scientific">Novipirellula aureliae</name>
    <dbReference type="NCBI Taxonomy" id="2527966"/>
    <lineage>
        <taxon>Bacteria</taxon>
        <taxon>Pseudomonadati</taxon>
        <taxon>Planctomycetota</taxon>
        <taxon>Planctomycetia</taxon>
        <taxon>Pirellulales</taxon>
        <taxon>Pirellulaceae</taxon>
        <taxon>Novipirellula</taxon>
    </lineage>
</organism>
<dbReference type="EC" id="2.7.7.38" evidence="4"/>
<name>A0A5C6E857_9BACT</name>
<dbReference type="EMBL" id="SJPY01000002">
    <property type="protein sequence ID" value="TWU43871.1"/>
    <property type="molecule type" value="Genomic_DNA"/>
</dbReference>
<dbReference type="InterPro" id="IPR004528">
    <property type="entry name" value="KdsB"/>
</dbReference>
<gene>
    <name evidence="4" type="primary">kpsU</name>
    <name evidence="4" type="ORF">Q31b_14030</name>
</gene>
<keyword evidence="2 4" id="KW-0548">Nucleotidyltransferase</keyword>
<dbReference type="GO" id="GO:0009103">
    <property type="term" value="P:lipopolysaccharide biosynthetic process"/>
    <property type="evidence" value="ECO:0007669"/>
    <property type="project" value="UniProtKB-KW"/>
</dbReference>
<evidence type="ECO:0000256" key="1">
    <source>
        <dbReference type="ARBA" id="ARBA00022679"/>
    </source>
</evidence>
<dbReference type="CDD" id="cd02517">
    <property type="entry name" value="CMP-KDO-Synthetase"/>
    <property type="match status" value="1"/>
</dbReference>
<dbReference type="GO" id="GO:0005829">
    <property type="term" value="C:cytosol"/>
    <property type="evidence" value="ECO:0007669"/>
    <property type="project" value="TreeGrafter"/>
</dbReference>
<reference evidence="4 5" key="1">
    <citation type="submission" date="2019-02" db="EMBL/GenBank/DDBJ databases">
        <title>Deep-cultivation of Planctomycetes and their phenomic and genomic characterization uncovers novel biology.</title>
        <authorList>
            <person name="Wiegand S."/>
            <person name="Jogler M."/>
            <person name="Boedeker C."/>
            <person name="Pinto D."/>
            <person name="Vollmers J."/>
            <person name="Rivas-Marin E."/>
            <person name="Kohn T."/>
            <person name="Peeters S.H."/>
            <person name="Heuer A."/>
            <person name="Rast P."/>
            <person name="Oberbeckmann S."/>
            <person name="Bunk B."/>
            <person name="Jeske O."/>
            <person name="Meyerdierks A."/>
            <person name="Storesund J.E."/>
            <person name="Kallscheuer N."/>
            <person name="Luecker S."/>
            <person name="Lage O.M."/>
            <person name="Pohl T."/>
            <person name="Merkel B.J."/>
            <person name="Hornburger P."/>
            <person name="Mueller R.-W."/>
            <person name="Bruemmer F."/>
            <person name="Labrenz M."/>
            <person name="Spormann A.M."/>
            <person name="Op Den Camp H."/>
            <person name="Overmann J."/>
            <person name="Amann R."/>
            <person name="Jetten M.S.M."/>
            <person name="Mascher T."/>
            <person name="Medema M.H."/>
            <person name="Devos D.P."/>
            <person name="Kaster A.-K."/>
            <person name="Ovreas L."/>
            <person name="Rohde M."/>
            <person name="Galperin M.Y."/>
            <person name="Jogler C."/>
        </authorList>
    </citation>
    <scope>NUCLEOTIDE SEQUENCE [LARGE SCALE GENOMIC DNA]</scope>
    <source>
        <strain evidence="4 5">Q31b</strain>
    </source>
</reference>
<evidence type="ECO:0000256" key="2">
    <source>
        <dbReference type="ARBA" id="ARBA00022695"/>
    </source>
</evidence>
<dbReference type="AlphaFoldDB" id="A0A5C6E857"/>
<accession>A0A5C6E857</accession>
<dbReference type="SUPFAM" id="SSF53448">
    <property type="entry name" value="Nucleotide-diphospho-sugar transferases"/>
    <property type="match status" value="1"/>
</dbReference>
<comment type="caution">
    <text evidence="4">The sequence shown here is derived from an EMBL/GenBank/DDBJ whole genome shotgun (WGS) entry which is preliminary data.</text>
</comment>
<dbReference type="GO" id="GO:0008690">
    <property type="term" value="F:3-deoxy-manno-octulosonate cytidylyltransferase activity"/>
    <property type="evidence" value="ECO:0007669"/>
    <property type="project" value="UniProtKB-EC"/>
</dbReference>
<dbReference type="Pfam" id="PF02348">
    <property type="entry name" value="CTP_transf_3"/>
    <property type="match status" value="1"/>
</dbReference>